<sequence>MNSFHNFVTGRPMQLAMREWRIMGKWRAPLSAVAFGALLGVTGPFGSQATLGPAVRYPFWMVIALVGFGAAAVAERVLPSASPNRRSAARIIAIAAASAVPMTFFVAWAMGVVRPGRTFSPVQLLGLFPYVALVQLLIARILSPNDPPSPAAPVVAALGSVEQPAAAAYPAEFMAKLPAALRRDILALEAEDHYVRVHTRHGSALVLMRLADAAAIIDPRLGLRVHRSWWVAKDGVRALERTPGRTIARLADDTAVPISRTYLPAARTFWTD</sequence>
<feature type="domain" description="HTH LytTR-type" evidence="2">
    <location>
        <begin position="183"/>
        <end position="272"/>
    </location>
</feature>
<name>A0A239HHK6_9SPHN</name>
<evidence type="ECO:0000313" key="3">
    <source>
        <dbReference type="EMBL" id="SNS80621.1"/>
    </source>
</evidence>
<keyword evidence="1" id="KW-0472">Membrane</keyword>
<dbReference type="InterPro" id="IPR007492">
    <property type="entry name" value="LytTR_DNA-bd_dom"/>
</dbReference>
<dbReference type="OrthoDB" id="7028951at2"/>
<keyword evidence="4" id="KW-1185">Reference proteome</keyword>
<protein>
    <submittedName>
        <fullName evidence="3">Transcriptional regulator, LytTR family</fullName>
    </submittedName>
</protein>
<keyword evidence="1" id="KW-1133">Transmembrane helix</keyword>
<evidence type="ECO:0000256" key="1">
    <source>
        <dbReference type="SAM" id="Phobius"/>
    </source>
</evidence>
<evidence type="ECO:0000313" key="4">
    <source>
        <dbReference type="Proteomes" id="UP000198281"/>
    </source>
</evidence>
<dbReference type="PROSITE" id="PS50930">
    <property type="entry name" value="HTH_LYTTR"/>
    <property type="match status" value="1"/>
</dbReference>
<dbReference type="EMBL" id="FZOS01000017">
    <property type="protein sequence ID" value="SNS80621.1"/>
    <property type="molecule type" value="Genomic_DNA"/>
</dbReference>
<feature type="transmembrane region" description="Helical" evidence="1">
    <location>
        <begin position="90"/>
        <end position="110"/>
    </location>
</feature>
<dbReference type="SMART" id="SM00850">
    <property type="entry name" value="LytTR"/>
    <property type="match status" value="1"/>
</dbReference>
<dbReference type="AlphaFoldDB" id="A0A239HHK6"/>
<dbReference type="Proteomes" id="UP000198281">
    <property type="component" value="Unassembled WGS sequence"/>
</dbReference>
<reference evidence="4" key="1">
    <citation type="submission" date="2017-06" db="EMBL/GenBank/DDBJ databases">
        <authorList>
            <person name="Varghese N."/>
            <person name="Submissions S."/>
        </authorList>
    </citation>
    <scope>NUCLEOTIDE SEQUENCE [LARGE SCALE GENOMIC DNA]</scope>
    <source>
        <strain evidence="4">LNB2</strain>
    </source>
</reference>
<accession>A0A239HHK6</accession>
<keyword evidence="1" id="KW-0812">Transmembrane</keyword>
<evidence type="ECO:0000259" key="2">
    <source>
        <dbReference type="PROSITE" id="PS50930"/>
    </source>
</evidence>
<dbReference type="Gene3D" id="2.40.50.1020">
    <property type="entry name" value="LytTr DNA-binding domain"/>
    <property type="match status" value="1"/>
</dbReference>
<feature type="transmembrane region" description="Helical" evidence="1">
    <location>
        <begin position="59"/>
        <end position="78"/>
    </location>
</feature>
<dbReference type="Pfam" id="PF04397">
    <property type="entry name" value="LytTR"/>
    <property type="match status" value="1"/>
</dbReference>
<dbReference type="RefSeq" id="WP_144033799.1">
    <property type="nucleotide sequence ID" value="NZ_FZOS01000017.1"/>
</dbReference>
<gene>
    <name evidence="3" type="ORF">SAMN06295912_11720</name>
</gene>
<proteinExistence type="predicted"/>
<organism evidence="3 4">
    <name type="scientific">Edaphosphingomonas laterariae</name>
    <dbReference type="NCBI Taxonomy" id="861865"/>
    <lineage>
        <taxon>Bacteria</taxon>
        <taxon>Pseudomonadati</taxon>
        <taxon>Pseudomonadota</taxon>
        <taxon>Alphaproteobacteria</taxon>
        <taxon>Sphingomonadales</taxon>
        <taxon>Rhizorhabdaceae</taxon>
        <taxon>Edaphosphingomonas</taxon>
    </lineage>
</organism>
<dbReference type="GO" id="GO:0003677">
    <property type="term" value="F:DNA binding"/>
    <property type="evidence" value="ECO:0007669"/>
    <property type="project" value="InterPro"/>
</dbReference>